<gene>
    <name evidence="1" type="ORF">ACFSUF_02910</name>
</gene>
<proteinExistence type="predicted"/>
<keyword evidence="2" id="KW-1185">Reference proteome</keyword>
<dbReference type="RefSeq" id="WP_377599915.1">
    <property type="nucleotide sequence ID" value="NZ_JBHUME010000002.1"/>
</dbReference>
<sequence>MGTDIHCFVERKMYRSSIYETDRSGKWISIDKWTKSEWAILYPERDEAPAWVVESNDMVFKDRNYDLFAILANIRNSENMPYISEPRGLPEDVSEEIRLQIKYGEYHSTTWFTANELLEFNWNQTFEYEDETMDGEKLIDSVNYMECGSAFLDVVGRLVGREEPSDLRIIITFDC</sequence>
<reference evidence="2" key="1">
    <citation type="journal article" date="2019" name="Int. J. Syst. Evol. Microbiol.">
        <title>The Global Catalogue of Microorganisms (GCM) 10K type strain sequencing project: providing services to taxonomists for standard genome sequencing and annotation.</title>
        <authorList>
            <consortium name="The Broad Institute Genomics Platform"/>
            <consortium name="The Broad Institute Genome Sequencing Center for Infectious Disease"/>
            <person name="Wu L."/>
            <person name="Ma J."/>
        </authorList>
    </citation>
    <scope>NUCLEOTIDE SEQUENCE [LARGE SCALE GENOMIC DNA]</scope>
    <source>
        <strain evidence="2">KCTC 3950</strain>
    </source>
</reference>
<comment type="caution">
    <text evidence="1">The sequence shown here is derived from an EMBL/GenBank/DDBJ whole genome shotgun (WGS) entry which is preliminary data.</text>
</comment>
<dbReference type="Proteomes" id="UP001597541">
    <property type="component" value="Unassembled WGS sequence"/>
</dbReference>
<protein>
    <submittedName>
        <fullName evidence="1">Uncharacterized protein</fullName>
    </submittedName>
</protein>
<dbReference type="EMBL" id="JBHUME010000002">
    <property type="protein sequence ID" value="MFD2611369.1"/>
    <property type="molecule type" value="Genomic_DNA"/>
</dbReference>
<evidence type="ECO:0000313" key="2">
    <source>
        <dbReference type="Proteomes" id="UP001597541"/>
    </source>
</evidence>
<organism evidence="1 2">
    <name type="scientific">Paenibacillus gansuensis</name>
    <dbReference type="NCBI Taxonomy" id="306542"/>
    <lineage>
        <taxon>Bacteria</taxon>
        <taxon>Bacillati</taxon>
        <taxon>Bacillota</taxon>
        <taxon>Bacilli</taxon>
        <taxon>Bacillales</taxon>
        <taxon>Paenibacillaceae</taxon>
        <taxon>Paenibacillus</taxon>
    </lineage>
</organism>
<name>A0ABW5P8M3_9BACL</name>
<evidence type="ECO:0000313" key="1">
    <source>
        <dbReference type="EMBL" id="MFD2611369.1"/>
    </source>
</evidence>
<accession>A0ABW5P8M3</accession>